<dbReference type="PANTHER" id="PTHR30189:SF1">
    <property type="entry name" value="LPS-ASSEMBLY PROTEIN LPTD"/>
    <property type="match status" value="1"/>
</dbReference>
<dbReference type="AlphaFoldDB" id="A0A7C5SQZ7"/>
<dbReference type="Gene3D" id="2.60.450.10">
    <property type="entry name" value="Lipopolysaccharide (LPS) transport protein A like domain"/>
    <property type="match status" value="1"/>
</dbReference>
<dbReference type="InterPro" id="IPR050218">
    <property type="entry name" value="LptD"/>
</dbReference>
<dbReference type="PANTHER" id="PTHR30189">
    <property type="entry name" value="LPS-ASSEMBLY PROTEIN"/>
    <property type="match status" value="1"/>
</dbReference>
<dbReference type="Proteomes" id="UP000886105">
    <property type="component" value="Unassembled WGS sequence"/>
</dbReference>
<comment type="caution">
    <text evidence="1">The sequence shown here is derived from an EMBL/GenBank/DDBJ whole genome shotgun (WGS) entry which is preliminary data.</text>
</comment>
<gene>
    <name evidence="1" type="ORF">ENJ85_03620</name>
</gene>
<organism evidence="1">
    <name type="scientific">Oceanithermus profundus</name>
    <dbReference type="NCBI Taxonomy" id="187137"/>
    <lineage>
        <taxon>Bacteria</taxon>
        <taxon>Thermotogati</taxon>
        <taxon>Deinococcota</taxon>
        <taxon>Deinococci</taxon>
        <taxon>Thermales</taxon>
        <taxon>Thermaceae</taxon>
        <taxon>Oceanithermus</taxon>
    </lineage>
</organism>
<proteinExistence type="predicted"/>
<protein>
    <submittedName>
        <fullName evidence="1">LPS-assembly protein LptD</fullName>
    </submittedName>
</protein>
<sequence length="175" mass="19674">MRAAVWVLLALLAGWALAGRIEVTQADRLELRKVGDRELVVLVGAPVILKLEKGEEVRADRVEYDRAARRLILIGQVYYQDAQGRVTEADYLELYLDDESLDALEVHIQSGGIDLWGPEATRVMGQILLTQGEFTPCARCGQDPYDYSFKARKVILYPGDRLVAYDVTVYTRGEV</sequence>
<evidence type="ECO:0000313" key="1">
    <source>
        <dbReference type="EMBL" id="HHO58242.1"/>
    </source>
</evidence>
<reference evidence="1" key="1">
    <citation type="journal article" date="2020" name="mSystems">
        <title>Genome- and Community-Level Interaction Insights into Carbon Utilization and Element Cycling Functions of Hydrothermarchaeota in Hydrothermal Sediment.</title>
        <authorList>
            <person name="Zhou Z."/>
            <person name="Liu Y."/>
            <person name="Xu W."/>
            <person name="Pan J."/>
            <person name="Luo Z.H."/>
            <person name="Li M."/>
        </authorList>
    </citation>
    <scope>NUCLEOTIDE SEQUENCE [LARGE SCALE GENOMIC DNA]</scope>
    <source>
        <strain evidence="1">HyVt-523</strain>
    </source>
</reference>
<dbReference type="EMBL" id="DRNZ01000230">
    <property type="protein sequence ID" value="HHO58242.1"/>
    <property type="molecule type" value="Genomic_DNA"/>
</dbReference>
<dbReference type="GO" id="GO:1990351">
    <property type="term" value="C:transporter complex"/>
    <property type="evidence" value="ECO:0007669"/>
    <property type="project" value="TreeGrafter"/>
</dbReference>
<name>A0A7C5SQZ7_9DEIN</name>
<feature type="non-terminal residue" evidence="1">
    <location>
        <position position="175"/>
    </location>
</feature>
<accession>A0A7C5SQZ7</accession>
<dbReference type="GO" id="GO:0009279">
    <property type="term" value="C:cell outer membrane"/>
    <property type="evidence" value="ECO:0007669"/>
    <property type="project" value="TreeGrafter"/>
</dbReference>